<dbReference type="InterPro" id="IPR025324">
    <property type="entry name" value="DUF4230"/>
</dbReference>
<evidence type="ECO:0008006" key="4">
    <source>
        <dbReference type="Google" id="ProtNLM"/>
    </source>
</evidence>
<keyword evidence="1" id="KW-0812">Transmembrane</keyword>
<dbReference type="AlphaFoldDB" id="A0A117UWT6"/>
<dbReference type="Proteomes" id="UP000058012">
    <property type="component" value="Unassembled WGS sequence"/>
</dbReference>
<organism evidence="2 3">
    <name type="scientific">Novosphingobium fuchskuhlense</name>
    <dbReference type="NCBI Taxonomy" id="1117702"/>
    <lineage>
        <taxon>Bacteria</taxon>
        <taxon>Pseudomonadati</taxon>
        <taxon>Pseudomonadota</taxon>
        <taxon>Alphaproteobacteria</taxon>
        <taxon>Sphingomonadales</taxon>
        <taxon>Sphingomonadaceae</taxon>
        <taxon>Novosphingobium</taxon>
    </lineage>
</organism>
<dbReference type="OrthoDB" id="7558887at2"/>
<name>A0A117UWT6_9SPHN</name>
<protein>
    <recommendedName>
        <fullName evidence="4">DUF4230 domain-containing protein</fullName>
    </recommendedName>
</protein>
<evidence type="ECO:0000313" key="2">
    <source>
        <dbReference type="EMBL" id="KUR72299.1"/>
    </source>
</evidence>
<sequence length="223" mass="24644">MDPDRLTPQPLGQKLREPASWRLVVLPWLLFIATAAAAIAFAWQIWRPAPFGDPLATSLVAFDKQDRLTVFSAELAPVVASDDSRLFGLVTSRQVAVIPARVDYAIDLGKVGRERMRWDMANRTLTVRLPALQISRPNLDEARAQYLREGVWITRAAQDKLTRDNTRLAERLAVEQAANPVLLSLARSAAKDAIRQNLAIPLQMAGFGDVKLSVSIDGEPSNP</sequence>
<dbReference type="STRING" id="1117702.AQZ52_03215"/>
<accession>A0A117UWT6</accession>
<evidence type="ECO:0000313" key="3">
    <source>
        <dbReference type="Proteomes" id="UP000058012"/>
    </source>
</evidence>
<evidence type="ECO:0000256" key="1">
    <source>
        <dbReference type="SAM" id="Phobius"/>
    </source>
</evidence>
<dbReference type="EMBL" id="LLZS01000003">
    <property type="protein sequence ID" value="KUR72299.1"/>
    <property type="molecule type" value="Genomic_DNA"/>
</dbReference>
<dbReference type="Pfam" id="PF14014">
    <property type="entry name" value="DUF4230"/>
    <property type="match status" value="1"/>
</dbReference>
<keyword evidence="3" id="KW-1185">Reference proteome</keyword>
<gene>
    <name evidence="2" type="ORF">AQZ52_03215</name>
</gene>
<comment type="caution">
    <text evidence="2">The sequence shown here is derived from an EMBL/GenBank/DDBJ whole genome shotgun (WGS) entry which is preliminary data.</text>
</comment>
<reference evidence="2 3" key="1">
    <citation type="submission" date="2015-10" db="EMBL/GenBank/DDBJ databases">
        <title>Draft genome sequence of Novosphingobium fuchskuhlense DSM 25065 isolated from a surface water sample of the southwest basin of Lake Grosse Fuchskuhle.</title>
        <authorList>
            <person name="Ruckert C."/>
            <person name="Winkler A."/>
            <person name="Glaeser J."/>
            <person name="Grossart H.-P."/>
            <person name="Kalinowski J."/>
            <person name="Glaeser S."/>
        </authorList>
    </citation>
    <scope>NUCLEOTIDE SEQUENCE [LARGE SCALE GENOMIC DNA]</scope>
    <source>
        <strain evidence="2 3">FNE08-7</strain>
    </source>
</reference>
<feature type="transmembrane region" description="Helical" evidence="1">
    <location>
        <begin position="21"/>
        <end position="46"/>
    </location>
</feature>
<keyword evidence="1" id="KW-0472">Membrane</keyword>
<keyword evidence="1" id="KW-1133">Transmembrane helix</keyword>
<proteinExistence type="predicted"/>